<feature type="domain" description="GGDEF" evidence="3">
    <location>
        <begin position="361"/>
        <end position="499"/>
    </location>
</feature>
<proteinExistence type="predicted"/>
<reference evidence="4 5" key="2">
    <citation type="submission" date="2018-06" db="EMBL/GenBank/DDBJ databases">
        <authorList>
            <person name="Zhirakovskaya E."/>
        </authorList>
    </citation>
    <scope>NUCLEOTIDE SEQUENCE [LARGE SCALE GENOMIC DNA]</scope>
    <source>
        <strain evidence="4 5">FBKL4.011</strain>
    </source>
</reference>
<dbReference type="EMBL" id="QJKK01000003">
    <property type="protein sequence ID" value="RAL25610.1"/>
    <property type="molecule type" value="Genomic_DNA"/>
</dbReference>
<dbReference type="InterPro" id="IPR043128">
    <property type="entry name" value="Rev_trsase/Diguanyl_cyclase"/>
</dbReference>
<evidence type="ECO:0000313" key="5">
    <source>
        <dbReference type="Proteomes" id="UP000251213"/>
    </source>
</evidence>
<dbReference type="Gene3D" id="3.30.70.270">
    <property type="match status" value="1"/>
</dbReference>
<organism evidence="4 5">
    <name type="scientific">Thermoflavimicrobium daqui</name>
    <dbReference type="NCBI Taxonomy" id="2137476"/>
    <lineage>
        <taxon>Bacteria</taxon>
        <taxon>Bacillati</taxon>
        <taxon>Bacillota</taxon>
        <taxon>Bacilli</taxon>
        <taxon>Bacillales</taxon>
        <taxon>Thermoactinomycetaceae</taxon>
        <taxon>Thermoflavimicrobium</taxon>
    </lineage>
</organism>
<dbReference type="Pfam" id="PF12469">
    <property type="entry name" value="Cmr2_N"/>
    <property type="match status" value="1"/>
</dbReference>
<accession>A0A364K5Z3</accession>
<keyword evidence="2" id="KW-0051">Antiviral defense</keyword>
<evidence type="ECO:0000259" key="3">
    <source>
        <dbReference type="PROSITE" id="PS50887"/>
    </source>
</evidence>
<evidence type="ECO:0000256" key="2">
    <source>
        <dbReference type="ARBA" id="ARBA00023118"/>
    </source>
</evidence>
<dbReference type="AlphaFoldDB" id="A0A364K5Z3"/>
<keyword evidence="5" id="KW-1185">Reference proteome</keyword>
<dbReference type="RefSeq" id="WP_113658224.1">
    <property type="nucleotide sequence ID" value="NZ_KZ845665.1"/>
</dbReference>
<gene>
    <name evidence="4" type="primary">cas10</name>
    <name evidence="4" type="ORF">DL897_05900</name>
</gene>
<evidence type="ECO:0000256" key="1">
    <source>
        <dbReference type="ARBA" id="ARBA00022741"/>
    </source>
</evidence>
<dbReference type="Proteomes" id="UP000251213">
    <property type="component" value="Unassembled WGS sequence"/>
</dbReference>
<dbReference type="GO" id="GO:0000166">
    <property type="term" value="F:nucleotide binding"/>
    <property type="evidence" value="ECO:0007669"/>
    <property type="project" value="UniProtKB-KW"/>
</dbReference>
<dbReference type="OrthoDB" id="9758700at2"/>
<reference evidence="4 5" key="1">
    <citation type="submission" date="2018-06" db="EMBL/GenBank/DDBJ databases">
        <title>Thermoflavimicrobium daqus sp. nov., a thermophilic microbe isolated from Moutai-flavour Daqu.</title>
        <authorList>
            <person name="Wang X."/>
            <person name="Zhou H."/>
        </authorList>
    </citation>
    <scope>NUCLEOTIDE SEQUENCE [LARGE SCALE GENOMIC DNA]</scope>
    <source>
        <strain evidence="4 5">FBKL4.011</strain>
    </source>
</reference>
<dbReference type="InterPro" id="IPR013407">
    <property type="entry name" value="CRISPR-assoc_prot_Cmr2"/>
</dbReference>
<dbReference type="InterPro" id="IPR024615">
    <property type="entry name" value="CRISPR-assoc_Cmr2_N"/>
</dbReference>
<dbReference type="PROSITE" id="PS50887">
    <property type="entry name" value="GGDEF"/>
    <property type="match status" value="1"/>
</dbReference>
<dbReference type="Pfam" id="PF22335">
    <property type="entry name" value="Cas10-Cmr2_palm2"/>
    <property type="match status" value="1"/>
</dbReference>
<name>A0A364K5Z3_9BACL</name>
<dbReference type="InterPro" id="IPR038242">
    <property type="entry name" value="Cmr2_N"/>
</dbReference>
<protein>
    <submittedName>
        <fullName evidence="4">Type III-B CRISPR-associated protein Cas10/Cmr2</fullName>
    </submittedName>
</protein>
<comment type="caution">
    <text evidence="4">The sequence shown here is derived from an EMBL/GenBank/DDBJ whole genome shotgun (WGS) entry which is preliminary data.</text>
</comment>
<sequence length="638" mass="72996">MSQKTHFHFTIGPVQGFVAQSRRTRDLLASSFLLSYLSGHAMMAAIREGCHIVFPYVHERKGVECNLHDPLLQAIDACLKGQAPQDGPWIGSLPNRFKAEVPEGLDPIKSAQACQKAVVKAWKRVSEAVWNYTVAPIAHLGQGTRAIWDRQTQNFWEMAWVIGEEEDLLDRRKNWRSYIPPEEPGDKCTLMGSLQEVSGHFRGDKQRKFWKSLRNRLKGFDLGLDERLSTIGLIKRFFVKEEVTKAAIGWDFPDQARLFPSTAYIAIIPWLAEVVKQAPQEAQAYMEAARLCKVDMSEYPKRFGLPHLSKYGFTQLQGQAFYQSYMENDRNFEKGLIKERQRMKESYQQLIDAMDKQEPNPYYALILMDGDRLGALLQKRSEKEGKVGKLVSQSLAQFTEGIELLVSEHQGVTIYAGGDDVLAMVPMEQALAVVVKLREKYMTSFSKIMESSDDATISAAIVYAHYRAPLQEVLQHAHQLLDKEAKEKSGRNSLAISVWKSSGIDLTWSAPWEIIYDQKSDHKRTVLEKLAIEFQSEQALVSSSFLYKLRELYEQYPKFKEDQQENREILLHLITADLLRIQEGSGLHHQEAEEKIKALLNVCFRSRYEQKELIQDDHFSIAGALLVRFLGQRGGEFR</sequence>
<dbReference type="InterPro" id="IPR054767">
    <property type="entry name" value="Cas10-Cmr2_palm2"/>
</dbReference>
<keyword evidence="1" id="KW-0547">Nucleotide-binding</keyword>
<dbReference type="Gene3D" id="3.30.70.2220">
    <property type="entry name" value="CRISPR-Cas system, Cmr2 subunit, D1 domain, cysteine cluster"/>
    <property type="match status" value="1"/>
</dbReference>
<evidence type="ECO:0000313" key="4">
    <source>
        <dbReference type="EMBL" id="RAL25610.1"/>
    </source>
</evidence>
<dbReference type="NCBIfam" id="TIGR02577">
    <property type="entry name" value="cas_TM1794_Cmr2"/>
    <property type="match status" value="1"/>
</dbReference>
<dbReference type="GO" id="GO:0051607">
    <property type="term" value="P:defense response to virus"/>
    <property type="evidence" value="ECO:0007669"/>
    <property type="project" value="UniProtKB-KW"/>
</dbReference>
<dbReference type="InterPro" id="IPR000160">
    <property type="entry name" value="GGDEF_dom"/>
</dbReference>